<sequence length="200" mass="22737">MIKGQIVEWFDAKGYGFIEMPYSEQKVFVHISALKNRNRRPKIGDEVTFEVLEDNRGRFNAHNVARVGGSPMSTSMLFSTIYLFAVIIATMLFNGEKWIILAYAFMSLVTYFMYAIDKSAAKEGRWRTSENTLHLLALFGGWPGALCAQTEFNHKSKKQPFKTILWITVIVNIAVFAWTFTPQGHAAIGELVRGIISFLR</sequence>
<keyword evidence="2" id="KW-0472">Membrane</keyword>
<evidence type="ECO:0000313" key="4">
    <source>
        <dbReference type="EMBL" id="GAD89829.1"/>
    </source>
</evidence>
<dbReference type="SUPFAM" id="SSF50249">
    <property type="entry name" value="Nucleic acid-binding proteins"/>
    <property type="match status" value="1"/>
</dbReference>
<dbReference type="InterPro" id="IPR052069">
    <property type="entry name" value="Ca-reg_mRNA-binding_domain"/>
</dbReference>
<feature type="domain" description="CSD" evidence="3">
    <location>
        <begin position="1"/>
        <end position="66"/>
    </location>
</feature>
<dbReference type="CDD" id="cd04458">
    <property type="entry name" value="CSP_CDS"/>
    <property type="match status" value="1"/>
</dbReference>
<dbReference type="InterPro" id="IPR002059">
    <property type="entry name" value="CSP_DNA-bd"/>
</dbReference>
<keyword evidence="1" id="KW-0597">Phosphoprotein</keyword>
<keyword evidence="5" id="KW-1185">Reference proteome</keyword>
<dbReference type="PANTHER" id="PTHR12962:SF1">
    <property type="entry name" value="COLD SHOCK DOMAIN-CONTAINING PROTEIN CG9705"/>
    <property type="match status" value="1"/>
</dbReference>
<evidence type="ECO:0000313" key="5">
    <source>
        <dbReference type="Proteomes" id="UP000017800"/>
    </source>
</evidence>
<comment type="caution">
    <text evidence="4">The sequence shown here is derived from an EMBL/GenBank/DDBJ whole genome shotgun (WGS) entry which is preliminary data.</text>
</comment>
<dbReference type="eggNOG" id="COG3326">
    <property type="taxonomic scope" value="Bacteria"/>
</dbReference>
<evidence type="ECO:0000256" key="2">
    <source>
        <dbReference type="SAM" id="Phobius"/>
    </source>
</evidence>
<keyword evidence="2" id="KW-0812">Transmembrane</keyword>
<dbReference type="eggNOG" id="COG1278">
    <property type="taxonomic scope" value="Bacteria"/>
</dbReference>
<dbReference type="Pfam" id="PF06961">
    <property type="entry name" value="DUF1294"/>
    <property type="match status" value="1"/>
</dbReference>
<evidence type="ECO:0000259" key="3">
    <source>
        <dbReference type="PROSITE" id="PS51857"/>
    </source>
</evidence>
<dbReference type="InterPro" id="IPR012340">
    <property type="entry name" value="NA-bd_OB-fold"/>
</dbReference>
<organism evidence="4 5">
    <name type="scientific">Vibrio halioticoli NBRC 102217</name>
    <dbReference type="NCBI Taxonomy" id="1219072"/>
    <lineage>
        <taxon>Bacteria</taxon>
        <taxon>Pseudomonadati</taxon>
        <taxon>Pseudomonadota</taxon>
        <taxon>Gammaproteobacteria</taxon>
        <taxon>Vibrionales</taxon>
        <taxon>Vibrionaceae</taxon>
        <taxon>Vibrio</taxon>
    </lineage>
</organism>
<dbReference type="PANTHER" id="PTHR12962">
    <property type="entry name" value="CALCIUM-REGULATED HEAT STABLE PROTEIN CRHSP-24-RELATED"/>
    <property type="match status" value="1"/>
</dbReference>
<reference evidence="4 5" key="2">
    <citation type="submission" date="2013-11" db="EMBL/GenBank/DDBJ databases">
        <title>Whole genome shotgun sequence of Vibrio halioticoli NBRC 102217.</title>
        <authorList>
            <person name="Isaki S."/>
            <person name="Kimura A."/>
            <person name="Ohji S."/>
            <person name="Hosoyama A."/>
            <person name="Fujita N."/>
            <person name="Hashimoto M."/>
            <person name="Hosoyama Y."/>
            <person name="Yamazoe A."/>
        </authorList>
    </citation>
    <scope>NUCLEOTIDE SEQUENCE [LARGE SCALE GENOMIC DNA]</scope>
    <source>
        <strain evidence="4 5">NBRC 102217</strain>
    </source>
</reference>
<keyword evidence="2" id="KW-1133">Transmembrane helix</keyword>
<dbReference type="Gene3D" id="2.40.50.140">
    <property type="entry name" value="Nucleic acid-binding proteins"/>
    <property type="match status" value="1"/>
</dbReference>
<feature type="transmembrane region" description="Helical" evidence="2">
    <location>
        <begin position="163"/>
        <end position="181"/>
    </location>
</feature>
<dbReference type="InterPro" id="IPR011129">
    <property type="entry name" value="CSD"/>
</dbReference>
<dbReference type="AlphaFoldDB" id="V5F3R5"/>
<feature type="transmembrane region" description="Helical" evidence="2">
    <location>
        <begin position="76"/>
        <end position="93"/>
    </location>
</feature>
<dbReference type="EMBL" id="BAUJ01000028">
    <property type="protein sequence ID" value="GAD89829.1"/>
    <property type="molecule type" value="Genomic_DNA"/>
</dbReference>
<dbReference type="RefSeq" id="WP_023404190.1">
    <property type="nucleotide sequence ID" value="NZ_BAUJ01000028.1"/>
</dbReference>
<gene>
    <name evidence="4" type="ORF">VHA01S_028_00280</name>
</gene>
<dbReference type="GO" id="GO:0043488">
    <property type="term" value="P:regulation of mRNA stability"/>
    <property type="evidence" value="ECO:0007669"/>
    <property type="project" value="TreeGrafter"/>
</dbReference>
<dbReference type="PRINTS" id="PR00050">
    <property type="entry name" value="COLDSHOCK"/>
</dbReference>
<feature type="transmembrane region" description="Helical" evidence="2">
    <location>
        <begin position="99"/>
        <end position="116"/>
    </location>
</feature>
<name>V5F3R5_9VIBR</name>
<dbReference type="PROSITE" id="PS51857">
    <property type="entry name" value="CSD_2"/>
    <property type="match status" value="1"/>
</dbReference>
<reference evidence="4 5" key="1">
    <citation type="submission" date="2013-10" db="EMBL/GenBank/DDBJ databases">
        <authorList>
            <person name="Ichikawa N."/>
            <person name="Kimura A."/>
            <person name="Ohji S."/>
            <person name="Hosoyama A."/>
            <person name="Fujita N."/>
        </authorList>
    </citation>
    <scope>NUCLEOTIDE SEQUENCE [LARGE SCALE GENOMIC DNA]</scope>
    <source>
        <strain evidence="4 5">NBRC 102217</strain>
    </source>
</reference>
<proteinExistence type="predicted"/>
<dbReference type="SMART" id="SM00357">
    <property type="entry name" value="CSP"/>
    <property type="match status" value="1"/>
</dbReference>
<evidence type="ECO:0000256" key="1">
    <source>
        <dbReference type="ARBA" id="ARBA00022553"/>
    </source>
</evidence>
<accession>V5F3R5</accession>
<dbReference type="GO" id="GO:0003730">
    <property type="term" value="F:mRNA 3'-UTR binding"/>
    <property type="evidence" value="ECO:0007669"/>
    <property type="project" value="TreeGrafter"/>
</dbReference>
<dbReference type="Pfam" id="PF00313">
    <property type="entry name" value="CSD"/>
    <property type="match status" value="1"/>
</dbReference>
<dbReference type="InterPro" id="IPR010718">
    <property type="entry name" value="DUF1294"/>
</dbReference>
<dbReference type="Proteomes" id="UP000017800">
    <property type="component" value="Unassembled WGS sequence"/>
</dbReference>
<dbReference type="GO" id="GO:0005829">
    <property type="term" value="C:cytosol"/>
    <property type="evidence" value="ECO:0007669"/>
    <property type="project" value="UniProtKB-ARBA"/>
</dbReference>
<protein>
    <recommendedName>
        <fullName evidence="3">CSD domain-containing protein</fullName>
    </recommendedName>
</protein>